<proteinExistence type="predicted"/>
<reference evidence="2 3" key="1">
    <citation type="submission" date="2017-11" db="EMBL/GenBank/DDBJ databases">
        <title>Complete genome of a free-living desiccation-tolerant cyanobacterium and its photosynthetic adaptation to extreme terrestrial habitat.</title>
        <authorList>
            <person name="Shang J."/>
        </authorList>
    </citation>
    <scope>NUCLEOTIDE SEQUENCE [LARGE SCALE GENOMIC DNA]</scope>
    <source>
        <strain evidence="2 3">CCNUN1</strain>
    </source>
</reference>
<accession>A0A2K8SQ94</accession>
<dbReference type="AlphaFoldDB" id="A0A2K8SQ94"/>
<keyword evidence="3" id="KW-1185">Reference proteome</keyword>
<protein>
    <submittedName>
        <fullName evidence="2">Uncharacterized protein</fullName>
    </submittedName>
</protein>
<name>A0A2K8SQ94_9NOSO</name>
<evidence type="ECO:0000313" key="2">
    <source>
        <dbReference type="EMBL" id="AUB37644.1"/>
    </source>
</evidence>
<gene>
    <name evidence="2" type="ORF">COO91_03590</name>
</gene>
<evidence type="ECO:0000256" key="1">
    <source>
        <dbReference type="SAM" id="MobiDB-lite"/>
    </source>
</evidence>
<sequence length="64" mass="7206">MPEPSNAVTDENKGGATRFGETGQKRSDRPSPIPNALKIYWRFGLLVSKSVRINQTRLSNVKKY</sequence>
<dbReference type="KEGG" id="nfl:COO91_03590"/>
<dbReference type="EMBL" id="CP024785">
    <property type="protein sequence ID" value="AUB37644.1"/>
    <property type="molecule type" value="Genomic_DNA"/>
</dbReference>
<dbReference type="Proteomes" id="UP000232003">
    <property type="component" value="Chromosome"/>
</dbReference>
<evidence type="ECO:0000313" key="3">
    <source>
        <dbReference type="Proteomes" id="UP000232003"/>
    </source>
</evidence>
<feature type="region of interest" description="Disordered" evidence="1">
    <location>
        <begin position="1"/>
        <end position="33"/>
    </location>
</feature>
<organism evidence="2 3">
    <name type="scientific">Nostoc flagelliforme CCNUN1</name>
    <dbReference type="NCBI Taxonomy" id="2038116"/>
    <lineage>
        <taxon>Bacteria</taxon>
        <taxon>Bacillati</taxon>
        <taxon>Cyanobacteriota</taxon>
        <taxon>Cyanophyceae</taxon>
        <taxon>Nostocales</taxon>
        <taxon>Nostocaceae</taxon>
        <taxon>Nostoc</taxon>
    </lineage>
</organism>